<comment type="caution">
    <text evidence="2">The sequence shown here is derived from an EMBL/GenBank/DDBJ whole genome shotgun (WGS) entry which is preliminary data.</text>
</comment>
<evidence type="ECO:0000259" key="1">
    <source>
        <dbReference type="Pfam" id="PF13240"/>
    </source>
</evidence>
<accession>A5Z337</accession>
<proteinExistence type="predicted"/>
<dbReference type="OrthoDB" id="2066958at2"/>
<dbReference type="Proteomes" id="UP000006000">
    <property type="component" value="Unassembled WGS sequence"/>
</dbReference>
<name>A5Z337_9FIRM</name>
<organism evidence="2 3">
    <name type="scientific">Eubacterium ventriosum ATCC 27560</name>
    <dbReference type="NCBI Taxonomy" id="411463"/>
    <lineage>
        <taxon>Bacteria</taxon>
        <taxon>Bacillati</taxon>
        <taxon>Bacillota</taxon>
        <taxon>Clostridia</taxon>
        <taxon>Eubacteriales</taxon>
        <taxon>Eubacteriaceae</taxon>
        <taxon>Eubacterium</taxon>
    </lineage>
</organism>
<dbReference type="AlphaFoldDB" id="A5Z337"/>
<dbReference type="STRING" id="411463.EUBVEN_00083"/>
<protein>
    <recommendedName>
        <fullName evidence="1">Zinc-ribbon domain-containing protein</fullName>
    </recommendedName>
</protein>
<sequence length="377" mass="44475">MALIKCPECNAMVSSSAESCPKCGYPMPTLKRIKEEYNNMKMLDYDYEFEYAYVDWSIGEKKAKLIMNYNNIKFPKDELNVNNLESLQAWSAAFDKIELSHCKEISDTPELDYAYFMGENARWHRYKYYNENEEKLDNWFDKNMGMYCEQRNKDYEYDYSIDVYSVFQYYVILSALNESEKPLGEYGIMTSNANREDNIIYNDCGAIDVALKELCSHNIIKGYPDYTSNKWFEFDKKINFDDTTVKEYIELWKKECRAKQRIYDINSEFAEAYDKTFQYTISDTEKRLVQYEEECYEKKYGNQEVIKMMEDIQQKTEILHQKLKVPNQVEGAKCPVCGKETVRKITTKQKATSIGLFGIFGSNFGKTMTCTSCGYKW</sequence>
<dbReference type="HOGENOM" id="CLU_733082_0_0_9"/>
<gene>
    <name evidence="2" type="ORF">EUBVEN_00083</name>
</gene>
<evidence type="ECO:0000313" key="2">
    <source>
        <dbReference type="EMBL" id="EDM52621.1"/>
    </source>
</evidence>
<dbReference type="Pfam" id="PF13240">
    <property type="entry name" value="Zn_Ribbon_1"/>
    <property type="match status" value="1"/>
</dbReference>
<reference evidence="2 3" key="1">
    <citation type="submission" date="2007-03" db="EMBL/GenBank/DDBJ databases">
        <authorList>
            <person name="Fulton L."/>
            <person name="Clifton S."/>
            <person name="Fulton B."/>
            <person name="Xu J."/>
            <person name="Minx P."/>
            <person name="Pepin K.H."/>
            <person name="Johnson M."/>
            <person name="Thiruvilangam P."/>
            <person name="Bhonagiri V."/>
            <person name="Nash W.E."/>
            <person name="Mardis E.R."/>
            <person name="Wilson R.K."/>
        </authorList>
    </citation>
    <scope>NUCLEOTIDE SEQUENCE [LARGE SCALE GENOMIC DNA]</scope>
    <source>
        <strain evidence="2 3">ATCC 27560</strain>
    </source>
</reference>
<evidence type="ECO:0000313" key="3">
    <source>
        <dbReference type="Proteomes" id="UP000006000"/>
    </source>
</evidence>
<reference evidence="2 3" key="2">
    <citation type="submission" date="2007-04" db="EMBL/GenBank/DDBJ databases">
        <title>Draft genome sequence of Eubacterium ventriosum (ATCC 27560).</title>
        <authorList>
            <person name="Sudarsanam P."/>
            <person name="Ley R."/>
            <person name="Guruge J."/>
            <person name="Turnbaugh P.J."/>
            <person name="Mahowald M."/>
            <person name="Liep D."/>
            <person name="Gordon J."/>
        </authorList>
    </citation>
    <scope>NUCLEOTIDE SEQUENCE [LARGE SCALE GENOMIC DNA]</scope>
    <source>
        <strain evidence="2 3">ATCC 27560</strain>
    </source>
</reference>
<dbReference type="EMBL" id="AAVL02000017">
    <property type="protein sequence ID" value="EDM52621.1"/>
    <property type="molecule type" value="Genomic_DNA"/>
</dbReference>
<feature type="domain" description="Zinc-ribbon" evidence="1">
    <location>
        <begin position="5"/>
        <end position="27"/>
    </location>
</feature>
<dbReference type="InterPro" id="IPR026870">
    <property type="entry name" value="Zinc_ribbon_dom"/>
</dbReference>
<dbReference type="RefSeq" id="WP_005361603.1">
    <property type="nucleotide sequence ID" value="NZ_DS264275.1"/>
</dbReference>